<dbReference type="Gramene" id="ONK56196">
    <property type="protein sequence ID" value="ONK56196"/>
    <property type="gene ID" value="A4U43_C10F5120"/>
</dbReference>
<dbReference type="Proteomes" id="UP000243459">
    <property type="component" value="Chromosome 10"/>
</dbReference>
<keyword evidence="2" id="KW-1185">Reference proteome</keyword>
<evidence type="ECO:0000313" key="1">
    <source>
        <dbReference type="EMBL" id="ONK56196.1"/>
    </source>
</evidence>
<evidence type="ECO:0000313" key="2">
    <source>
        <dbReference type="Proteomes" id="UP000243459"/>
    </source>
</evidence>
<reference evidence="2" key="1">
    <citation type="journal article" date="2017" name="Nat. Commun.">
        <title>The asparagus genome sheds light on the origin and evolution of a young Y chromosome.</title>
        <authorList>
            <person name="Harkess A."/>
            <person name="Zhou J."/>
            <person name="Xu C."/>
            <person name="Bowers J.E."/>
            <person name="Van der Hulst R."/>
            <person name="Ayyampalayam S."/>
            <person name="Mercati F."/>
            <person name="Riccardi P."/>
            <person name="McKain M.R."/>
            <person name="Kakrana A."/>
            <person name="Tang H."/>
            <person name="Ray J."/>
            <person name="Groenendijk J."/>
            <person name="Arikit S."/>
            <person name="Mathioni S.M."/>
            <person name="Nakano M."/>
            <person name="Shan H."/>
            <person name="Telgmann-Rauber A."/>
            <person name="Kanno A."/>
            <person name="Yue Z."/>
            <person name="Chen H."/>
            <person name="Li W."/>
            <person name="Chen Y."/>
            <person name="Xu X."/>
            <person name="Zhang Y."/>
            <person name="Luo S."/>
            <person name="Chen H."/>
            <person name="Gao J."/>
            <person name="Mao Z."/>
            <person name="Pires J.C."/>
            <person name="Luo M."/>
            <person name="Kudrna D."/>
            <person name="Wing R.A."/>
            <person name="Meyers B.C."/>
            <person name="Yi K."/>
            <person name="Kong H."/>
            <person name="Lavrijsen P."/>
            <person name="Sunseri F."/>
            <person name="Falavigna A."/>
            <person name="Ye Y."/>
            <person name="Leebens-Mack J.H."/>
            <person name="Chen G."/>
        </authorList>
    </citation>
    <scope>NUCLEOTIDE SEQUENCE [LARGE SCALE GENOMIC DNA]</scope>
    <source>
        <strain evidence="2">cv. DH0086</strain>
    </source>
</reference>
<dbReference type="AlphaFoldDB" id="A0A5P1E592"/>
<dbReference type="EMBL" id="CM007390">
    <property type="protein sequence ID" value="ONK56196.1"/>
    <property type="molecule type" value="Genomic_DNA"/>
</dbReference>
<proteinExistence type="predicted"/>
<name>A0A5P1E592_ASPOF</name>
<gene>
    <name evidence="1" type="ORF">A4U43_C10F5120</name>
</gene>
<organism evidence="1 2">
    <name type="scientific">Asparagus officinalis</name>
    <name type="common">Garden asparagus</name>
    <dbReference type="NCBI Taxonomy" id="4686"/>
    <lineage>
        <taxon>Eukaryota</taxon>
        <taxon>Viridiplantae</taxon>
        <taxon>Streptophyta</taxon>
        <taxon>Embryophyta</taxon>
        <taxon>Tracheophyta</taxon>
        <taxon>Spermatophyta</taxon>
        <taxon>Magnoliopsida</taxon>
        <taxon>Liliopsida</taxon>
        <taxon>Asparagales</taxon>
        <taxon>Asparagaceae</taxon>
        <taxon>Asparagoideae</taxon>
        <taxon>Asparagus</taxon>
    </lineage>
</organism>
<sequence length="85" mass="9253">MLKAGVVLKDQNLLEIDNNRLLSIENRGGVNKERVEGPEIACREIAAPHHGELVDLDDLRLVGGSIDADPGWALCPHFSRLRSGA</sequence>
<accession>A0A5P1E592</accession>
<protein>
    <submittedName>
        <fullName evidence="1">Uncharacterized protein</fullName>
    </submittedName>
</protein>